<dbReference type="AlphaFoldDB" id="A0A915YM39"/>
<dbReference type="Proteomes" id="UP001060919">
    <property type="component" value="Plasmid pAUEa"/>
</dbReference>
<accession>A0A915YM39</accession>
<reference evidence="2" key="1">
    <citation type="submission" date="2022-09" db="EMBL/GenBank/DDBJ databases">
        <title>Aureispira anguillicida sp. nov., isolated from Leptocephalus of Japanese eel Anguilla japonica.</title>
        <authorList>
            <person name="Yuasa K."/>
            <person name="Mekata T."/>
            <person name="Ikunari K."/>
        </authorList>
    </citation>
    <scope>NUCLEOTIDE SEQUENCE</scope>
    <source>
        <strain evidence="2">EL160426</strain>
        <plasmid evidence="2">pAUEa</plasmid>
    </source>
</reference>
<evidence type="ECO:0000313" key="3">
    <source>
        <dbReference type="Proteomes" id="UP001060919"/>
    </source>
</evidence>
<keyword evidence="2" id="KW-0614">Plasmid</keyword>
<keyword evidence="1" id="KW-0472">Membrane</keyword>
<feature type="transmembrane region" description="Helical" evidence="1">
    <location>
        <begin position="139"/>
        <end position="161"/>
    </location>
</feature>
<evidence type="ECO:0000313" key="2">
    <source>
        <dbReference type="EMBL" id="BDS15615.1"/>
    </source>
</evidence>
<keyword evidence="1" id="KW-1133">Transmembrane helix</keyword>
<keyword evidence="1" id="KW-0812">Transmembrane</keyword>
<keyword evidence="3" id="KW-1185">Reference proteome</keyword>
<feature type="transmembrane region" description="Helical" evidence="1">
    <location>
        <begin position="74"/>
        <end position="97"/>
    </location>
</feature>
<feature type="transmembrane region" description="Helical" evidence="1">
    <location>
        <begin position="103"/>
        <end position="127"/>
    </location>
</feature>
<sequence length="204" mass="22199">MSLYSLIFRNLIIFILSVLSVSLTYAEAVNQTISEPISAPPVERGKKTKKNIRKRIIKKRKSPNQATADIVPSLYLTFGLMMLLPLFVLTGLLMVGVGFPALYFLYTGIALVALGNGAAAIAGILAGANKTYSTQILSFALWVLFGINMAGAITFLILNLVLFSSTLFIWGLVIGLFCIAILMLVWALAIRKQNKALRNNADEG</sequence>
<dbReference type="KEGG" id="aup:AsAng_0063990"/>
<geneLocation type="plasmid" evidence="2 3">
    <name>pAUEa</name>
</geneLocation>
<evidence type="ECO:0000256" key="1">
    <source>
        <dbReference type="SAM" id="Phobius"/>
    </source>
</evidence>
<organism evidence="2 3">
    <name type="scientific">Aureispira anguillae</name>
    <dbReference type="NCBI Taxonomy" id="2864201"/>
    <lineage>
        <taxon>Bacteria</taxon>
        <taxon>Pseudomonadati</taxon>
        <taxon>Bacteroidota</taxon>
        <taxon>Saprospiria</taxon>
        <taxon>Saprospirales</taxon>
        <taxon>Saprospiraceae</taxon>
        <taxon>Aureispira</taxon>
    </lineage>
</organism>
<proteinExistence type="predicted"/>
<gene>
    <name evidence="2" type="ORF">AsAng_0063990</name>
</gene>
<feature type="transmembrane region" description="Helical" evidence="1">
    <location>
        <begin position="6"/>
        <end position="26"/>
    </location>
</feature>
<protein>
    <submittedName>
        <fullName evidence="2">Uncharacterized protein</fullName>
    </submittedName>
</protein>
<dbReference type="RefSeq" id="WP_264793604.1">
    <property type="nucleotide sequence ID" value="NZ_AP026868.1"/>
</dbReference>
<feature type="transmembrane region" description="Helical" evidence="1">
    <location>
        <begin position="167"/>
        <end position="189"/>
    </location>
</feature>
<dbReference type="EMBL" id="AP026868">
    <property type="protein sequence ID" value="BDS15615.1"/>
    <property type="molecule type" value="Genomic_DNA"/>
</dbReference>
<name>A0A915YM39_9BACT</name>